<feature type="binding site" evidence="7">
    <location>
        <position position="413"/>
    </location>
    <ligand>
        <name>deamido-NAD(+)</name>
        <dbReference type="ChEBI" id="CHEBI:58437"/>
        <note>ligand shared between two neighboring subunits</note>
    </ligand>
</feature>
<evidence type="ECO:0000256" key="8">
    <source>
        <dbReference type="PIRNR" id="PIRNR006630"/>
    </source>
</evidence>
<dbReference type="Gene3D" id="3.40.50.620">
    <property type="entry name" value="HUPs"/>
    <property type="match status" value="1"/>
</dbReference>
<feature type="active site" description="Nucleophile; for glutaminase activity" evidence="7">
    <location>
        <position position="151"/>
    </location>
</feature>
<dbReference type="GO" id="GO:0005524">
    <property type="term" value="F:ATP binding"/>
    <property type="evidence" value="ECO:0007669"/>
    <property type="project" value="UniProtKB-UniRule"/>
</dbReference>
<name>A0A934KAE6_9BACT</name>
<evidence type="ECO:0000256" key="6">
    <source>
        <dbReference type="ARBA" id="ARBA00023027"/>
    </source>
</evidence>
<comment type="similarity">
    <text evidence="2 7 8">In the C-terminal section; belongs to the NAD synthetase family.</text>
</comment>
<feature type="active site" description="Proton acceptor; for glutaminase activity" evidence="7">
    <location>
        <position position="49"/>
    </location>
</feature>
<reference evidence="12 13" key="1">
    <citation type="submission" date="2020-10" db="EMBL/GenBank/DDBJ databases">
        <title>Ca. Dormibacterota MAGs.</title>
        <authorList>
            <person name="Montgomery K."/>
        </authorList>
    </citation>
    <scope>NUCLEOTIDE SEQUENCE [LARGE SCALE GENOMIC DNA]</scope>
    <source>
        <strain evidence="12">SC8811_S16_3</strain>
    </source>
</reference>
<feature type="binding site" evidence="7">
    <location>
        <position position="553"/>
    </location>
    <ligand>
        <name>deamido-NAD(+)</name>
        <dbReference type="ChEBI" id="CHEBI:58437"/>
        <note>ligand shared between two neighboring subunits</note>
    </ligand>
</feature>
<dbReference type="PROSITE" id="PS50263">
    <property type="entry name" value="CN_HYDROLASE"/>
    <property type="match status" value="1"/>
</dbReference>
<evidence type="ECO:0000256" key="7">
    <source>
        <dbReference type="HAMAP-Rule" id="MF_02090"/>
    </source>
</evidence>
<feature type="binding site" evidence="7">
    <location>
        <begin position="330"/>
        <end position="337"/>
    </location>
    <ligand>
        <name>ATP</name>
        <dbReference type="ChEBI" id="CHEBI:30616"/>
    </ligand>
</feature>
<feature type="binding site" evidence="7">
    <location>
        <position position="178"/>
    </location>
    <ligand>
        <name>L-glutamine</name>
        <dbReference type="ChEBI" id="CHEBI:58359"/>
    </ligand>
</feature>
<dbReference type="AlphaFoldDB" id="A0A934KAE6"/>
<comment type="caution">
    <text evidence="12">The sequence shown here is derived from an EMBL/GenBank/DDBJ whole genome shotgun (WGS) entry which is preliminary data.</text>
</comment>
<dbReference type="InterPro" id="IPR036526">
    <property type="entry name" value="C-N_Hydrolase_sf"/>
</dbReference>
<dbReference type="NCBIfam" id="NF010588">
    <property type="entry name" value="PRK13981.1"/>
    <property type="match status" value="1"/>
</dbReference>
<sequence length="595" mass="65174">MKVELARPLRVALAQINPTVGDLEQNARRMVEWMERAKSQSCDLIVFPELCLTGYPPEDLLLKPAFIRDNLAQRDQVVAATKGIAAIGGFVDRDLDLHNAAFFAAEGELFGVYHKVYLPNYGVFDEERYFQRGRRCPIFEYCGVRIGVSICEDAWYPTGPISLQATHGAELLVNINGSPYHHGKREARETMIRTRAMDSGAFLAWNNLVGGQDELVFDGNSVIFAPHGGTVARAASFEEELLIADLELGSVFGGRLHDSRLRKEASQPAHIDLAVEEIIVSDAAAARSEPRLTARLAEPLSGPAEVYAALVCGTRDYVRKTGAFEKVLLGLSGGIDSSLTAAVAADALGAENVTGVLLPSAYTSPESVEDAEVLARSLGLETFCLPIDDLRRAYEAALADVFQGLKPGLAEENVQARVRGNLLMALSNKFGWMVLTTGNKSEMATGYCTLYGDMAGGFAVLKDIPKTLVYELCKYRNSAGPEVIPRRVLEKPPSAELRQGQRDSDSLPPYEELDPILQAYVEDDRSFEELVAQGHSAETVRRAIALVDASEYKRRQAAPGIKITPRAFGRDRRMPITNRYLPNGGHGREPTPRHN</sequence>
<dbReference type="InterPro" id="IPR003694">
    <property type="entry name" value="NAD_synthase"/>
</dbReference>
<dbReference type="SUPFAM" id="SSF56317">
    <property type="entry name" value="Carbon-nitrogen hydrolase"/>
    <property type="match status" value="1"/>
</dbReference>
<evidence type="ECO:0000256" key="1">
    <source>
        <dbReference type="ARBA" id="ARBA00005188"/>
    </source>
</evidence>
<dbReference type="Gene3D" id="3.60.110.10">
    <property type="entry name" value="Carbon-nitrogen hydrolase"/>
    <property type="match status" value="1"/>
</dbReference>
<dbReference type="EC" id="6.3.5.1" evidence="7 8"/>
<feature type="binding site" evidence="7">
    <location>
        <position position="184"/>
    </location>
    <ligand>
        <name>L-glutamine</name>
        <dbReference type="ChEBI" id="CHEBI:58359"/>
    </ligand>
</feature>
<evidence type="ECO:0000256" key="3">
    <source>
        <dbReference type="ARBA" id="ARBA00022598"/>
    </source>
</evidence>
<dbReference type="PANTHER" id="PTHR23090">
    <property type="entry name" value="NH 3 /GLUTAMINE-DEPENDENT NAD + SYNTHETASE"/>
    <property type="match status" value="1"/>
</dbReference>
<protein>
    <recommendedName>
        <fullName evidence="7 8">Glutamine-dependent NAD(+) synthetase</fullName>
        <ecNumber evidence="7 8">6.3.5.1</ecNumber>
    </recommendedName>
    <alternativeName>
        <fullName evidence="7 8">NAD(+) synthase [glutamine-hydrolyzing]</fullName>
    </alternativeName>
</protein>
<dbReference type="Pfam" id="PF02540">
    <property type="entry name" value="NAD_synthase"/>
    <property type="match status" value="1"/>
</dbReference>
<comment type="function">
    <text evidence="7">Catalyzes the ATP-dependent amidation of deamido-NAD to form NAD. Uses L-glutamine as a nitrogen source.</text>
</comment>
<feature type="region of interest" description="Disordered" evidence="10">
    <location>
        <begin position="490"/>
        <end position="509"/>
    </location>
</feature>
<dbReference type="FunFam" id="3.40.50.620:FF:000106">
    <property type="entry name" value="Glutamine-dependent NAD(+) synthetase"/>
    <property type="match status" value="1"/>
</dbReference>
<dbReference type="CDD" id="cd00553">
    <property type="entry name" value="NAD_synthase"/>
    <property type="match status" value="1"/>
</dbReference>
<evidence type="ECO:0000259" key="11">
    <source>
        <dbReference type="PROSITE" id="PS50263"/>
    </source>
</evidence>
<dbReference type="Pfam" id="PF00795">
    <property type="entry name" value="CN_hydrolase"/>
    <property type="match status" value="1"/>
</dbReference>
<dbReference type="InterPro" id="IPR003010">
    <property type="entry name" value="C-N_Hydrolase"/>
</dbReference>
<evidence type="ECO:0000256" key="5">
    <source>
        <dbReference type="ARBA" id="ARBA00022840"/>
    </source>
</evidence>
<dbReference type="CDD" id="cd07570">
    <property type="entry name" value="GAT_Gln-NAD-synth"/>
    <property type="match status" value="1"/>
</dbReference>
<evidence type="ECO:0000256" key="4">
    <source>
        <dbReference type="ARBA" id="ARBA00022741"/>
    </source>
</evidence>
<dbReference type="GO" id="GO:0003952">
    <property type="term" value="F:NAD+ synthase (glutamine-hydrolyzing) activity"/>
    <property type="evidence" value="ECO:0007669"/>
    <property type="project" value="UniProtKB-UniRule"/>
</dbReference>
<keyword evidence="4 7" id="KW-0547">Nucleotide-binding</keyword>
<feature type="binding site" evidence="7">
    <location>
        <position position="442"/>
    </location>
    <ligand>
        <name>deamido-NAD(+)</name>
        <dbReference type="ChEBI" id="CHEBI:58437"/>
        <note>ligand shared between two neighboring subunits</note>
    </ligand>
</feature>
<evidence type="ECO:0000256" key="10">
    <source>
        <dbReference type="SAM" id="MobiDB-lite"/>
    </source>
</evidence>
<feature type="binding site" evidence="7">
    <location>
        <position position="437"/>
    </location>
    <ligand>
        <name>ATP</name>
        <dbReference type="ChEBI" id="CHEBI:30616"/>
    </ligand>
</feature>
<accession>A0A934KAE6</accession>
<evidence type="ECO:0000256" key="2">
    <source>
        <dbReference type="ARBA" id="ARBA00007145"/>
    </source>
</evidence>
<dbReference type="InterPro" id="IPR014729">
    <property type="entry name" value="Rossmann-like_a/b/a_fold"/>
</dbReference>
<evidence type="ECO:0000313" key="12">
    <source>
        <dbReference type="EMBL" id="MBJ7602919.1"/>
    </source>
</evidence>
<comment type="catalytic activity">
    <reaction evidence="7 8">
        <text>deamido-NAD(+) + L-glutamine + ATP + H2O = L-glutamate + AMP + diphosphate + NAD(+) + H(+)</text>
        <dbReference type="Rhea" id="RHEA:24384"/>
        <dbReference type="ChEBI" id="CHEBI:15377"/>
        <dbReference type="ChEBI" id="CHEBI:15378"/>
        <dbReference type="ChEBI" id="CHEBI:29985"/>
        <dbReference type="ChEBI" id="CHEBI:30616"/>
        <dbReference type="ChEBI" id="CHEBI:33019"/>
        <dbReference type="ChEBI" id="CHEBI:57540"/>
        <dbReference type="ChEBI" id="CHEBI:58359"/>
        <dbReference type="ChEBI" id="CHEBI:58437"/>
        <dbReference type="ChEBI" id="CHEBI:456215"/>
        <dbReference type="EC" id="6.3.5.1"/>
    </reaction>
</comment>
<feature type="domain" description="CN hydrolase" evidence="11">
    <location>
        <begin position="9"/>
        <end position="248"/>
    </location>
</feature>
<dbReference type="GO" id="GO:0005737">
    <property type="term" value="C:cytoplasm"/>
    <property type="evidence" value="ECO:0007669"/>
    <property type="project" value="InterPro"/>
</dbReference>
<dbReference type="Proteomes" id="UP000620075">
    <property type="component" value="Unassembled WGS sequence"/>
</dbReference>
<evidence type="ECO:0000313" key="13">
    <source>
        <dbReference type="Proteomes" id="UP000620075"/>
    </source>
</evidence>
<dbReference type="SUPFAM" id="SSF52402">
    <property type="entry name" value="Adenine nucleotide alpha hydrolases-like"/>
    <property type="match status" value="1"/>
</dbReference>
<gene>
    <name evidence="7" type="primary">nadE</name>
    <name evidence="12" type="ORF">JF888_06975</name>
</gene>
<comment type="pathway">
    <text evidence="1 7 8">Cofactor biosynthesis; NAD(+) biosynthesis; NAD(+) from deamido-NAD(+) (L-Gln route): step 1/1.</text>
</comment>
<keyword evidence="3 7" id="KW-0436">Ligase</keyword>
<comment type="caution">
    <text evidence="7">Lacks conserved residue(s) required for the propagation of feature annotation.</text>
</comment>
<evidence type="ECO:0000256" key="9">
    <source>
        <dbReference type="RuleBase" id="RU003811"/>
    </source>
</evidence>
<dbReference type="RefSeq" id="WP_338178058.1">
    <property type="nucleotide sequence ID" value="NZ_JAEKNQ010000028.1"/>
</dbReference>
<keyword evidence="5 7" id="KW-0067">ATP-binding</keyword>
<dbReference type="GO" id="GO:0009435">
    <property type="term" value="P:NAD+ biosynthetic process"/>
    <property type="evidence" value="ECO:0007669"/>
    <property type="project" value="UniProtKB-UniRule"/>
</dbReference>
<keyword evidence="6 7" id="KW-0520">NAD</keyword>
<dbReference type="NCBIfam" id="TIGR00552">
    <property type="entry name" value="nadE"/>
    <property type="match status" value="1"/>
</dbReference>
<dbReference type="InterPro" id="IPR014445">
    <property type="entry name" value="Gln-dep_NAD_synthase"/>
</dbReference>
<feature type="region of interest" description="Disordered" evidence="10">
    <location>
        <begin position="568"/>
        <end position="595"/>
    </location>
</feature>
<dbReference type="GO" id="GO:0008795">
    <property type="term" value="F:NAD+ synthase activity"/>
    <property type="evidence" value="ECO:0007669"/>
    <property type="project" value="UniProtKB-UniRule"/>
</dbReference>
<proteinExistence type="inferred from homology"/>
<comment type="similarity">
    <text evidence="9">Belongs to the NAD synthetase family.</text>
</comment>
<feature type="binding site" evidence="7">
    <location>
        <position position="121"/>
    </location>
    <ligand>
        <name>L-glutamine</name>
        <dbReference type="ChEBI" id="CHEBI:58359"/>
    </ligand>
</feature>
<dbReference type="InterPro" id="IPR022310">
    <property type="entry name" value="NAD/GMP_synthase"/>
</dbReference>
<feature type="compositionally biased region" description="Basic and acidic residues" evidence="10">
    <location>
        <begin position="586"/>
        <end position="595"/>
    </location>
</feature>
<dbReference type="PIRSF" id="PIRSF006630">
    <property type="entry name" value="NADS_GAT"/>
    <property type="match status" value="1"/>
</dbReference>
<dbReference type="PANTHER" id="PTHR23090:SF9">
    <property type="entry name" value="GLUTAMINE-DEPENDENT NAD(+) SYNTHETASE"/>
    <property type="match status" value="1"/>
</dbReference>
<dbReference type="EMBL" id="JAEKNQ010000028">
    <property type="protein sequence ID" value="MBJ7602919.1"/>
    <property type="molecule type" value="Genomic_DNA"/>
</dbReference>
<dbReference type="HAMAP" id="MF_02090">
    <property type="entry name" value="NadE_glutamine_dep"/>
    <property type="match status" value="1"/>
</dbReference>
<feature type="active site" description="For glutaminase activity" evidence="7">
    <location>
        <position position="115"/>
    </location>
</feature>
<dbReference type="GO" id="GO:0004359">
    <property type="term" value="F:glutaminase activity"/>
    <property type="evidence" value="ECO:0007669"/>
    <property type="project" value="InterPro"/>
</dbReference>
<organism evidence="12 13">
    <name type="scientific">Candidatus Dormiibacter inghamiae</name>
    <dbReference type="NCBI Taxonomy" id="3127013"/>
    <lineage>
        <taxon>Bacteria</taxon>
        <taxon>Bacillati</taxon>
        <taxon>Candidatus Dormiibacterota</taxon>
        <taxon>Candidatus Dormibacteria</taxon>
        <taxon>Candidatus Dormibacterales</taxon>
        <taxon>Candidatus Dormibacteraceae</taxon>
        <taxon>Candidatus Dormiibacter</taxon>
    </lineage>
</organism>